<keyword evidence="2" id="KW-1185">Reference proteome</keyword>
<accession>A0AAD3XLD9</accession>
<organism evidence="1 2">
    <name type="scientific">Nepenthes gracilis</name>
    <name type="common">Slender pitcher plant</name>
    <dbReference type="NCBI Taxonomy" id="150966"/>
    <lineage>
        <taxon>Eukaryota</taxon>
        <taxon>Viridiplantae</taxon>
        <taxon>Streptophyta</taxon>
        <taxon>Embryophyta</taxon>
        <taxon>Tracheophyta</taxon>
        <taxon>Spermatophyta</taxon>
        <taxon>Magnoliopsida</taxon>
        <taxon>eudicotyledons</taxon>
        <taxon>Gunneridae</taxon>
        <taxon>Pentapetalae</taxon>
        <taxon>Caryophyllales</taxon>
        <taxon>Nepenthaceae</taxon>
        <taxon>Nepenthes</taxon>
    </lineage>
</organism>
<name>A0AAD3XLD9_NEPGR</name>
<protein>
    <submittedName>
        <fullName evidence="1">Uncharacterized protein</fullName>
    </submittedName>
</protein>
<dbReference type="Proteomes" id="UP001279734">
    <property type="component" value="Unassembled WGS sequence"/>
</dbReference>
<evidence type="ECO:0000313" key="2">
    <source>
        <dbReference type="Proteomes" id="UP001279734"/>
    </source>
</evidence>
<dbReference type="EMBL" id="BSYO01000008">
    <property type="protein sequence ID" value="GMH08596.1"/>
    <property type="molecule type" value="Genomic_DNA"/>
</dbReference>
<gene>
    <name evidence="1" type="ORF">Nepgr_010436</name>
</gene>
<dbReference type="AlphaFoldDB" id="A0AAD3XLD9"/>
<sequence length="82" mass="9324">MMEYFPVSDLCAAVNFALFGRLSFLFSDTLAAEGCSEIWGLSFRTITQKLLPLVEARNTGNPLYFPYHRKSGKEDVRGREEN</sequence>
<proteinExistence type="predicted"/>
<reference evidence="1" key="1">
    <citation type="submission" date="2023-05" db="EMBL/GenBank/DDBJ databases">
        <title>Nepenthes gracilis genome sequencing.</title>
        <authorList>
            <person name="Fukushima K."/>
        </authorList>
    </citation>
    <scope>NUCLEOTIDE SEQUENCE</scope>
    <source>
        <strain evidence="1">SING2019-196</strain>
    </source>
</reference>
<comment type="caution">
    <text evidence="1">The sequence shown here is derived from an EMBL/GenBank/DDBJ whole genome shotgun (WGS) entry which is preliminary data.</text>
</comment>
<evidence type="ECO:0000313" key="1">
    <source>
        <dbReference type="EMBL" id="GMH08596.1"/>
    </source>
</evidence>